<dbReference type="InterPro" id="IPR027417">
    <property type="entry name" value="P-loop_NTPase"/>
</dbReference>
<dbReference type="GO" id="GO:0005634">
    <property type="term" value="C:nucleus"/>
    <property type="evidence" value="ECO:0007669"/>
    <property type="project" value="TreeGrafter"/>
</dbReference>
<feature type="domain" description="Helicase C-terminal" evidence="5">
    <location>
        <begin position="598"/>
        <end position="751"/>
    </location>
</feature>
<dbReference type="PANTHER" id="PTHR47957:SF3">
    <property type="entry name" value="ATP-DEPENDENT HELICASE HRQ1"/>
    <property type="match status" value="1"/>
</dbReference>
<dbReference type="Gene3D" id="3.40.50.300">
    <property type="entry name" value="P-loop containing nucleotide triphosphate hydrolases"/>
    <property type="match status" value="2"/>
</dbReference>
<dbReference type="GO" id="GO:0006289">
    <property type="term" value="P:nucleotide-excision repair"/>
    <property type="evidence" value="ECO:0007669"/>
    <property type="project" value="TreeGrafter"/>
</dbReference>
<comment type="caution">
    <text evidence="6">The sequence shown here is derived from an EMBL/GenBank/DDBJ whole genome shotgun (WGS) entry which is preliminary data.</text>
</comment>
<evidence type="ECO:0000313" key="6">
    <source>
        <dbReference type="EMBL" id="CAF9931751.1"/>
    </source>
</evidence>
<feature type="compositionally biased region" description="Basic and acidic residues" evidence="3">
    <location>
        <begin position="45"/>
        <end position="58"/>
    </location>
</feature>
<dbReference type="CDD" id="cd18797">
    <property type="entry name" value="SF2_C_Hrq"/>
    <property type="match status" value="1"/>
</dbReference>
<dbReference type="Proteomes" id="UP000664203">
    <property type="component" value="Unassembled WGS sequence"/>
</dbReference>
<evidence type="ECO:0000256" key="2">
    <source>
        <dbReference type="ARBA" id="ARBA00022840"/>
    </source>
</evidence>
<dbReference type="PANTHER" id="PTHR47957">
    <property type="entry name" value="ATP-DEPENDENT HELICASE HRQ1"/>
    <property type="match status" value="1"/>
</dbReference>
<dbReference type="CDD" id="cd17923">
    <property type="entry name" value="DEXHc_Hrq1-like"/>
    <property type="match status" value="1"/>
</dbReference>
<gene>
    <name evidence="6" type="ORF">ALECFALPRED_005087</name>
</gene>
<protein>
    <recommendedName>
        <fullName evidence="8">DEAD/DEAH box helicase</fullName>
    </recommendedName>
</protein>
<name>A0A8H3FT34_9LECA</name>
<dbReference type="InterPro" id="IPR014001">
    <property type="entry name" value="Helicase_ATP-bd"/>
</dbReference>
<dbReference type="EMBL" id="CAJPDR010000311">
    <property type="protein sequence ID" value="CAF9931751.1"/>
    <property type="molecule type" value="Genomic_DNA"/>
</dbReference>
<reference evidence="6" key="1">
    <citation type="submission" date="2021-03" db="EMBL/GenBank/DDBJ databases">
        <authorList>
            <person name="Tagirdzhanova G."/>
        </authorList>
    </citation>
    <scope>NUCLEOTIDE SEQUENCE</scope>
</reference>
<dbReference type="GO" id="GO:0043138">
    <property type="term" value="F:3'-5' DNA helicase activity"/>
    <property type="evidence" value="ECO:0007669"/>
    <property type="project" value="TreeGrafter"/>
</dbReference>
<dbReference type="GO" id="GO:0003676">
    <property type="term" value="F:nucleic acid binding"/>
    <property type="evidence" value="ECO:0007669"/>
    <property type="project" value="InterPro"/>
</dbReference>
<evidence type="ECO:0008006" key="8">
    <source>
        <dbReference type="Google" id="ProtNLM"/>
    </source>
</evidence>
<keyword evidence="7" id="KW-1185">Reference proteome</keyword>
<proteinExistence type="predicted"/>
<dbReference type="InterPro" id="IPR055227">
    <property type="entry name" value="HRQ1_WHD"/>
</dbReference>
<dbReference type="AlphaFoldDB" id="A0A8H3FT34"/>
<dbReference type="Pfam" id="PF09369">
    <property type="entry name" value="MZB"/>
    <property type="match status" value="1"/>
</dbReference>
<dbReference type="GO" id="GO:0036297">
    <property type="term" value="P:interstrand cross-link repair"/>
    <property type="evidence" value="ECO:0007669"/>
    <property type="project" value="TreeGrafter"/>
</dbReference>
<dbReference type="Pfam" id="PF00271">
    <property type="entry name" value="Helicase_C"/>
    <property type="match status" value="1"/>
</dbReference>
<accession>A0A8H3FT34</accession>
<feature type="region of interest" description="Disordered" evidence="3">
    <location>
        <begin position="281"/>
        <end position="305"/>
    </location>
</feature>
<dbReference type="GO" id="GO:0005524">
    <property type="term" value="F:ATP binding"/>
    <property type="evidence" value="ECO:0007669"/>
    <property type="project" value="UniProtKB-KW"/>
</dbReference>
<sequence>MAKFRASTVSTQLVPKKKRKAPSDVSEAESLYAPPSIPTSSLTTKIHDGGKKPRRALEDTNSGMGKPPVVRRDSSTVVETSIPWPDDLAKLAQTHRALNLVYTFCCTRKHLATTFETIKTTVEGHIKRELLISDVARIKVLVPRAINFAYVDESNLQVAVLGEEDGIKRGRAKDVRSLELSKEEAAPRDSHDEQKELLLFEFIDGDLKRQVTNSKTGEPTKPFRKLREEDLKMPVYSQKQMMNLIEKRNTKFTSAVNAFLNKCAADDVNPIAALDESEKEYVPVPSDGRGNSLGSAPAKPPLRIPTERDPVAKIIADIKAMEWYSGQIVPDGHRVFDPQQPIFGDLDFQLSQNLVNALYNTRGITQLYSHQAEAINNLYKGSNVIVSTSTSSGKSLIYQIPMLHELERDPNARGMYIFPTKALAQDQRRSMKELLRFMPGLENSVVDTFDGDTPMADRHLIRDEGRIIFTNPDMLHITILPQEDKWRNFLQNLRFVVVDELHVYNGLFGSHIAFIMRRLRRICTAVGNRHMKFVSCSATVANPEDHMRTIFGIENIKVTDFDGSPSGRKEFLCWNTPFKDPKDPSSGRGDAMAETSRLFCQLILRGIRVIAFCRVRKQCEVLITAVRNEATNLERPDVAARIMGYRGGYAPQDRRKIEKEMFDGKLMGIVATNALELGVDIGSLDAVITVGFPYTIANLRQQSGRAGRRNKDSLSVLVGDCFPTDQYFMENPDEIFTKSNCELQVDLQNTLVLEGHIQCAAFEMPIRPDEDKLYFGKQLPEIAEERMVKDPLGFYHCNERFRPQPSKCVAIRDTEDGHFAVIDITNGRNIILEEVEPSRAFFTIYEGGIFLHQGYTYLVKEFSPEQKYAKVVLVKVDWTTQQRDYTDVDPIETEAIRRIPDSLSRAFYGAIKIRAVVFGFFKIDKKRRILDAVQVDNPPIDIFSKGMWLDVPKSALDILDGRRLNVAGAIHAAEHAILSLMPQFVISMPGDVRTECKNALKEFATKETSRKRPARLTFYDAKGGSAGSGISTKAFEFIDLLLIRACDRVAACHCQEGCLECCCSEICKEQNMVMSKAGSEVILKCLLGKEGDIDVDALPWGPDENTPAGIETVVAAEAIRPARGKILEEVLIKRKPRGLQRVVLDHVGDGGGNGNREVAEIKEESIE</sequence>
<dbReference type="InterPro" id="IPR018973">
    <property type="entry name" value="MZB"/>
</dbReference>
<keyword evidence="2" id="KW-0067">ATP-binding</keyword>
<evidence type="ECO:0000313" key="7">
    <source>
        <dbReference type="Proteomes" id="UP000664203"/>
    </source>
</evidence>
<dbReference type="Pfam" id="PF22982">
    <property type="entry name" value="WHD_HRQ1"/>
    <property type="match status" value="1"/>
</dbReference>
<dbReference type="SMART" id="SM00490">
    <property type="entry name" value="HELICc"/>
    <property type="match status" value="1"/>
</dbReference>
<evidence type="ECO:0000259" key="5">
    <source>
        <dbReference type="PROSITE" id="PS51194"/>
    </source>
</evidence>
<feature type="domain" description="Helicase ATP-binding" evidence="4">
    <location>
        <begin position="375"/>
        <end position="558"/>
    </location>
</feature>
<dbReference type="InterPro" id="IPR011545">
    <property type="entry name" value="DEAD/DEAH_box_helicase_dom"/>
</dbReference>
<dbReference type="Pfam" id="PF00270">
    <property type="entry name" value="DEAD"/>
    <property type="match status" value="1"/>
</dbReference>
<evidence type="ECO:0000256" key="1">
    <source>
        <dbReference type="ARBA" id="ARBA00022741"/>
    </source>
</evidence>
<dbReference type="PROSITE" id="PS51192">
    <property type="entry name" value="HELICASE_ATP_BIND_1"/>
    <property type="match status" value="1"/>
</dbReference>
<dbReference type="OrthoDB" id="18781at2759"/>
<evidence type="ECO:0000256" key="3">
    <source>
        <dbReference type="SAM" id="MobiDB-lite"/>
    </source>
</evidence>
<dbReference type="SUPFAM" id="SSF52540">
    <property type="entry name" value="P-loop containing nucleoside triphosphate hydrolases"/>
    <property type="match status" value="1"/>
</dbReference>
<keyword evidence="1" id="KW-0547">Nucleotide-binding</keyword>
<dbReference type="PROSITE" id="PS51194">
    <property type="entry name" value="HELICASE_CTER"/>
    <property type="match status" value="1"/>
</dbReference>
<dbReference type="InterPro" id="IPR001650">
    <property type="entry name" value="Helicase_C-like"/>
</dbReference>
<dbReference type="SMART" id="SM00487">
    <property type="entry name" value="DEXDc"/>
    <property type="match status" value="1"/>
</dbReference>
<feature type="region of interest" description="Disordered" evidence="3">
    <location>
        <begin position="1"/>
        <end position="71"/>
    </location>
</feature>
<organism evidence="6 7">
    <name type="scientific">Alectoria fallacina</name>
    <dbReference type="NCBI Taxonomy" id="1903189"/>
    <lineage>
        <taxon>Eukaryota</taxon>
        <taxon>Fungi</taxon>
        <taxon>Dikarya</taxon>
        <taxon>Ascomycota</taxon>
        <taxon>Pezizomycotina</taxon>
        <taxon>Lecanoromycetes</taxon>
        <taxon>OSLEUM clade</taxon>
        <taxon>Lecanoromycetidae</taxon>
        <taxon>Lecanorales</taxon>
        <taxon>Lecanorineae</taxon>
        <taxon>Parmeliaceae</taxon>
        <taxon>Alectoria</taxon>
    </lineage>
</organism>
<evidence type="ECO:0000259" key="4">
    <source>
        <dbReference type="PROSITE" id="PS51192"/>
    </source>
</evidence>